<dbReference type="EMBL" id="FOIN01000001">
    <property type="protein sequence ID" value="SET07678.1"/>
    <property type="molecule type" value="Genomic_DNA"/>
</dbReference>
<name>A0A1I0BL11_9FIRM</name>
<sequence length="1558" mass="174479">MFSEILQYKRDASDSELKLNKVQKIFNYFNDSESKSITELAKQFENLDDKIIGYLRTVKSGKTDIEDFKNYQMSWGQAIKENTIGINGFIPKLASFGKTILSIGGNMVAMMAIAKSFELAFKIVDSLVVTQAELDKAVSDAVNSISDSESKIEDLKNQLDDVSVKIDELNSKEHLSFTETSELERLKETRKELETLLSLEDNLLDNKQRELALAQADAYGKYHTYSHDRNNDNGTTVLDDYKQTRESYKFNNVDSGYLFDDESTDISTLLVGYEQLGAELSKLKEGTEAWANKYSDMVSVSSRLKELLAEQYTVIDSIRPIYNEIAEKQKSNQPLSSDEKDILYVYEDAQAYADLILQITDPNTYNQIKFDEIFDIEGIELTKEKLIELLKAGELVDLGNYPILAKAIKDIDFASTEGKTNLEIFNQELKSLITSENEIDFSFDIADGMSETVEILDDMADRLTQLADLKDALNGGWTLGIEEAREFANVFPEIFNNAVITRDGLIKLDEDIANNFITAKEAEIKADGTAREQVLLNAKSELEGKKAEAEAKLELANAVANGELKMSREQIELMAQGRQQLIDYLIECGATQVEAEQAANAAMQGDMILYNKLVGQVADETSNNLANALADAATNSKTNMDGMIVNANAANKAFAALAKQIKAASSGEVTGEYNGKASAGGSKTKTTKSTLSVVSTPFNAIKGIISSSFNMPDYIDKIELDLSEYNQAISKIDAQLALISSGKNTPLSKYSSGKYAPEKQKKNKENKSFSKTFDWLSIALDNISDKIKKLGNTASNVYKTWSQRNTALSSELTNLVDQLELQQSAYATYINKAESLGLSDHYKNLVQNGALSIETITDEALASKIEEYQNWYNSAREVLSSIQETEKAISDIYSETFDNVSKEYDDKIDFIESFISQVEKSSNLAESKGLLASASYYKIMLQYQEENLANLEAEQKALTETLQKALDDQSIVQYSESWFKMQGKIEDVNELIVDVNQSIVDFQNTIRDIEWSNFDYLQDTISQITTEADFLISLMENNKMFDDEGNQTEYNKAIQALHGVNYNTYMSQADEYAKSISELDKQYKDDSLNKDYLERRQELVELQQDMISNAQNEKEAIKDLVRDGYETQLDSIKELIELNSELRNSTKDLYEYQKAIAEKTKTISQIQKQLGSYATDNSEEAKKTVQELKVELQKAQDDLEETEYDKYISDQEALLDKFVDDYELWMNERLDSFDETFSEIIDKINENSTEVAETIKNSANEVGYNLSDSFNTIFNAKDGEIANIINNYDSNFSSRMTTLQSAIDAIKSGIDYMASQSKAEADRIEAEQKAKEEVIKQQQAQQNQNQNQNSSSNGSGAGGSGGSSGGGDKSIFVHKKDTYPKGKLDRYQSLVDALKYFDFDSSFNMRKIYYDKLGGSGTYVGNSRQNSWMLSNFRNIMGYSTGGIVGSLKTIARSNGDDSITINTLQKGEGIIPLNMMPKFDKFVASLPSLNNLVNNQIGNGTPTYNFNGMEIVLPNVTNYEEFKSALITDTKFNNAILTKVNTTLTGGNSLSNRRFMR</sequence>
<dbReference type="SUPFAM" id="SSF58113">
    <property type="entry name" value="Apolipoprotein A-I"/>
    <property type="match status" value="1"/>
</dbReference>
<evidence type="ECO:0000313" key="3">
    <source>
        <dbReference type="EMBL" id="SET07678.1"/>
    </source>
</evidence>
<dbReference type="GeneID" id="78287215"/>
<protein>
    <submittedName>
        <fullName evidence="3">Uncharacterized protein</fullName>
    </submittedName>
</protein>
<feature type="coiled-coil region" evidence="1">
    <location>
        <begin position="532"/>
        <end position="559"/>
    </location>
</feature>
<feature type="compositionally biased region" description="Gly residues" evidence="2">
    <location>
        <begin position="1355"/>
        <end position="1368"/>
    </location>
</feature>
<dbReference type="OrthoDB" id="2031703at2"/>
<reference evidence="4" key="1">
    <citation type="submission" date="2016-10" db="EMBL/GenBank/DDBJ databases">
        <authorList>
            <person name="Varghese N."/>
            <person name="Submissions S."/>
        </authorList>
    </citation>
    <scope>NUCLEOTIDE SEQUENCE [LARGE SCALE GENOMIC DNA]</scope>
    <source>
        <strain evidence="4">DSM 1551</strain>
    </source>
</reference>
<organism evidence="3 4">
    <name type="scientific">Thomasclavelia cocleata</name>
    <dbReference type="NCBI Taxonomy" id="69824"/>
    <lineage>
        <taxon>Bacteria</taxon>
        <taxon>Bacillati</taxon>
        <taxon>Bacillota</taxon>
        <taxon>Erysipelotrichia</taxon>
        <taxon>Erysipelotrichales</taxon>
        <taxon>Coprobacillaceae</taxon>
        <taxon>Thomasclavelia</taxon>
    </lineage>
</organism>
<dbReference type="PANTHER" id="PTHR45615:SF80">
    <property type="entry name" value="GRIP DOMAIN-CONTAINING PROTEIN"/>
    <property type="match status" value="1"/>
</dbReference>
<feature type="region of interest" description="Disordered" evidence="2">
    <location>
        <begin position="1321"/>
        <end position="1372"/>
    </location>
</feature>
<feature type="coiled-coil region" evidence="1">
    <location>
        <begin position="941"/>
        <end position="968"/>
    </location>
</feature>
<accession>A0A1I0BL11</accession>
<feature type="coiled-coil region" evidence="1">
    <location>
        <begin position="1178"/>
        <end position="1205"/>
    </location>
</feature>
<feature type="compositionally biased region" description="Low complexity" evidence="2">
    <location>
        <begin position="1337"/>
        <end position="1354"/>
    </location>
</feature>
<dbReference type="Proteomes" id="UP000198558">
    <property type="component" value="Unassembled WGS sequence"/>
</dbReference>
<gene>
    <name evidence="3" type="ORF">SAMN04489758_101171</name>
</gene>
<keyword evidence="4" id="KW-1185">Reference proteome</keyword>
<keyword evidence="1" id="KW-0175">Coiled coil</keyword>
<evidence type="ECO:0000256" key="1">
    <source>
        <dbReference type="SAM" id="Coils"/>
    </source>
</evidence>
<feature type="coiled-coil region" evidence="1">
    <location>
        <begin position="138"/>
        <end position="210"/>
    </location>
</feature>
<feature type="compositionally biased region" description="Basic and acidic residues" evidence="2">
    <location>
        <begin position="1321"/>
        <end position="1335"/>
    </location>
</feature>
<dbReference type="RefSeq" id="WP_092351515.1">
    <property type="nucleotide sequence ID" value="NZ_FOIN01000001.1"/>
</dbReference>
<dbReference type="SUPFAM" id="SSF158634">
    <property type="entry name" value="RPA2825-like"/>
    <property type="match status" value="1"/>
</dbReference>
<proteinExistence type="predicted"/>
<evidence type="ECO:0000256" key="2">
    <source>
        <dbReference type="SAM" id="MobiDB-lite"/>
    </source>
</evidence>
<evidence type="ECO:0000313" key="4">
    <source>
        <dbReference type="Proteomes" id="UP000198558"/>
    </source>
</evidence>
<feature type="coiled-coil region" evidence="1">
    <location>
        <begin position="1093"/>
        <end position="1120"/>
    </location>
</feature>
<dbReference type="PANTHER" id="PTHR45615">
    <property type="entry name" value="MYOSIN HEAVY CHAIN, NON-MUSCLE"/>
    <property type="match status" value="1"/>
</dbReference>